<protein>
    <submittedName>
        <fullName evidence="1">RCG33537</fullName>
    </submittedName>
</protein>
<dbReference type="Proteomes" id="UP000234681">
    <property type="component" value="Chromosome 10"/>
</dbReference>
<gene>
    <name evidence="1" type="ORF">rCG_33537</name>
</gene>
<evidence type="ECO:0000313" key="2">
    <source>
        <dbReference type="Proteomes" id="UP000234681"/>
    </source>
</evidence>
<reference evidence="1 2" key="1">
    <citation type="submission" date="2005-07" db="EMBL/GenBank/DDBJ databases">
        <authorList>
            <person name="Mural R.J."/>
            <person name="Li P.W."/>
            <person name="Adams M.D."/>
            <person name="Amanatides P.G."/>
            <person name="Baden-Tillson H."/>
            <person name="Barnstead M."/>
            <person name="Chin S.H."/>
            <person name="Dew I."/>
            <person name="Evans C.A."/>
            <person name="Ferriera S."/>
            <person name="Flanigan M."/>
            <person name="Fosler C."/>
            <person name="Glodek A."/>
            <person name="Gu Z."/>
            <person name="Holt R.A."/>
            <person name="Jennings D."/>
            <person name="Kraft C.L."/>
            <person name="Lu F."/>
            <person name="Nguyen T."/>
            <person name="Nusskern D.R."/>
            <person name="Pfannkoch C.M."/>
            <person name="Sitter C."/>
            <person name="Sutton G.G."/>
            <person name="Venter J.C."/>
            <person name="Wang Z."/>
            <person name="Woodage T."/>
            <person name="Zheng X.H."/>
            <person name="Zhong F."/>
        </authorList>
    </citation>
    <scope>NUCLEOTIDE SEQUENCE [LARGE SCALE GENOMIC DNA]</scope>
    <source>
        <strain>BN</strain>
        <strain evidence="2">Sprague-Dawley</strain>
    </source>
</reference>
<accession>A6HDJ5</accession>
<organism evidence="1 2">
    <name type="scientific">Rattus norvegicus</name>
    <name type="common">Rat</name>
    <dbReference type="NCBI Taxonomy" id="10116"/>
    <lineage>
        <taxon>Eukaryota</taxon>
        <taxon>Metazoa</taxon>
        <taxon>Chordata</taxon>
        <taxon>Craniata</taxon>
        <taxon>Vertebrata</taxon>
        <taxon>Euteleostomi</taxon>
        <taxon>Mammalia</taxon>
        <taxon>Eutheria</taxon>
        <taxon>Euarchontoglires</taxon>
        <taxon>Glires</taxon>
        <taxon>Rodentia</taxon>
        <taxon>Myomorpha</taxon>
        <taxon>Muroidea</taxon>
        <taxon>Muridae</taxon>
        <taxon>Murinae</taxon>
        <taxon>Rattus</taxon>
    </lineage>
</organism>
<proteinExistence type="predicted"/>
<evidence type="ECO:0000313" key="1">
    <source>
        <dbReference type="EMBL" id="EDM04100.1"/>
    </source>
</evidence>
<dbReference type="EMBL" id="CH473948">
    <property type="protein sequence ID" value="EDM04100.1"/>
    <property type="molecule type" value="Genomic_DNA"/>
</dbReference>
<sequence length="54" mass="5959">MAVQQQSMQGIASGVPGCLTLKIKEQVKNKEGIPVVCFFYHYFGIQESCLGNTH</sequence>
<name>A6HDJ5_RAT</name>
<dbReference type="AlphaFoldDB" id="A6HDJ5"/>